<evidence type="ECO:0000313" key="1">
    <source>
        <dbReference type="EMBL" id="RNA38869.1"/>
    </source>
</evidence>
<evidence type="ECO:0000313" key="2">
    <source>
        <dbReference type="Proteomes" id="UP000276133"/>
    </source>
</evidence>
<protein>
    <submittedName>
        <fullName evidence="1">Uncharacterized protein</fullName>
    </submittedName>
</protein>
<gene>
    <name evidence="1" type="ORF">BpHYR1_044365</name>
</gene>
<accession>A0A3M7ST38</accession>
<sequence length="71" mass="8558">MIELKRTSQPLNIFLNPNLQFKVELFWAVNSGQIKQKCFFGFNKFVLCHMDKTKMEKKHNLKPSKFEFDYI</sequence>
<dbReference type="Proteomes" id="UP000276133">
    <property type="component" value="Unassembled WGS sequence"/>
</dbReference>
<name>A0A3M7ST38_BRAPC</name>
<reference evidence="1 2" key="1">
    <citation type="journal article" date="2018" name="Sci. Rep.">
        <title>Genomic signatures of local adaptation to the degree of environmental predictability in rotifers.</title>
        <authorList>
            <person name="Franch-Gras L."/>
            <person name="Hahn C."/>
            <person name="Garcia-Roger E.M."/>
            <person name="Carmona M.J."/>
            <person name="Serra M."/>
            <person name="Gomez A."/>
        </authorList>
    </citation>
    <scope>NUCLEOTIDE SEQUENCE [LARGE SCALE GENOMIC DNA]</scope>
    <source>
        <strain evidence="1">HYR1</strain>
    </source>
</reference>
<proteinExistence type="predicted"/>
<dbReference type="EMBL" id="REGN01000811">
    <property type="protein sequence ID" value="RNA38869.1"/>
    <property type="molecule type" value="Genomic_DNA"/>
</dbReference>
<organism evidence="1 2">
    <name type="scientific">Brachionus plicatilis</name>
    <name type="common">Marine rotifer</name>
    <name type="synonym">Brachionus muelleri</name>
    <dbReference type="NCBI Taxonomy" id="10195"/>
    <lineage>
        <taxon>Eukaryota</taxon>
        <taxon>Metazoa</taxon>
        <taxon>Spiralia</taxon>
        <taxon>Gnathifera</taxon>
        <taxon>Rotifera</taxon>
        <taxon>Eurotatoria</taxon>
        <taxon>Monogononta</taxon>
        <taxon>Pseudotrocha</taxon>
        <taxon>Ploima</taxon>
        <taxon>Brachionidae</taxon>
        <taxon>Brachionus</taxon>
    </lineage>
</organism>
<dbReference type="AlphaFoldDB" id="A0A3M7ST38"/>
<comment type="caution">
    <text evidence="1">The sequence shown here is derived from an EMBL/GenBank/DDBJ whole genome shotgun (WGS) entry which is preliminary data.</text>
</comment>
<keyword evidence="2" id="KW-1185">Reference proteome</keyword>